<reference evidence="2" key="1">
    <citation type="submission" date="2022-01" db="EMBL/GenBank/DDBJ databases">
        <title>Nocardioidaceae gen. sp. A5X3R13.</title>
        <authorList>
            <person name="Lopez Marin M.A."/>
            <person name="Uhlik O."/>
        </authorList>
    </citation>
    <scope>NUCLEOTIDE SEQUENCE</scope>
    <source>
        <strain evidence="2">A5X3R13</strain>
    </source>
</reference>
<gene>
    <name evidence="2" type="ORF">L0C25_06560</name>
</gene>
<dbReference type="AlphaFoldDB" id="A0AA46TLP6"/>
<evidence type="ECO:0000259" key="1">
    <source>
        <dbReference type="PROSITE" id="PS51704"/>
    </source>
</evidence>
<sequence length="335" mass="38468">MYRSRRPDAARTVPTALGVLTLVVVLPTSSAGVAPDSTTAAGVSPTIASRSDDAVEKNKPPRIIAHRGASAKFPENTMLSFRKAINRGADWIEMDVQRTKDGRLVVFHDWSLRRTTNVEKVYPKLKSPSVGDLSYKKLRKLDAGKWKKKRFKGARIPPLKQVLRLGKKRDVKMLVELKNPGRYPGMMKKTLKLFNQLNLMKRGHKHDRVQLQSFKIRTMRHAAKHSPKVEIGLLYPDPPVTLKRLRWAQNINSYHREVERKYIRRAQKDYNIRVFVWTVNGNGGVKRAMRMNANGIITDRPKHTRKVVNRNKRFAPDELRIQLPPYDGTVPRHRA</sequence>
<organism evidence="2 3">
    <name type="scientific">Solicola gregarius</name>
    <dbReference type="NCBI Taxonomy" id="2908642"/>
    <lineage>
        <taxon>Bacteria</taxon>
        <taxon>Bacillati</taxon>
        <taxon>Actinomycetota</taxon>
        <taxon>Actinomycetes</taxon>
        <taxon>Propionibacteriales</taxon>
        <taxon>Nocardioidaceae</taxon>
        <taxon>Solicola</taxon>
    </lineage>
</organism>
<dbReference type="PANTHER" id="PTHR46211:SF14">
    <property type="entry name" value="GLYCEROPHOSPHODIESTER PHOSPHODIESTERASE"/>
    <property type="match status" value="1"/>
</dbReference>
<keyword evidence="3" id="KW-1185">Reference proteome</keyword>
<dbReference type="Gene3D" id="3.20.20.190">
    <property type="entry name" value="Phosphatidylinositol (PI) phosphodiesterase"/>
    <property type="match status" value="1"/>
</dbReference>
<dbReference type="Pfam" id="PF03009">
    <property type="entry name" value="GDPD"/>
    <property type="match status" value="1"/>
</dbReference>
<protein>
    <recommendedName>
        <fullName evidence="1">GP-PDE domain-containing protein</fullName>
    </recommendedName>
</protein>
<dbReference type="PROSITE" id="PS51704">
    <property type="entry name" value="GP_PDE"/>
    <property type="match status" value="1"/>
</dbReference>
<dbReference type="SUPFAM" id="SSF51695">
    <property type="entry name" value="PLC-like phosphodiesterases"/>
    <property type="match status" value="1"/>
</dbReference>
<dbReference type="GO" id="GO:0006629">
    <property type="term" value="P:lipid metabolic process"/>
    <property type="evidence" value="ECO:0007669"/>
    <property type="project" value="InterPro"/>
</dbReference>
<dbReference type="PANTHER" id="PTHR46211">
    <property type="entry name" value="GLYCEROPHOSPHORYL DIESTER PHOSPHODIESTERASE"/>
    <property type="match status" value="1"/>
</dbReference>
<name>A0AA46TLP6_9ACTN</name>
<dbReference type="InterPro" id="IPR030395">
    <property type="entry name" value="GP_PDE_dom"/>
</dbReference>
<dbReference type="KEGG" id="sgrg:L0C25_06560"/>
<evidence type="ECO:0000313" key="3">
    <source>
        <dbReference type="Proteomes" id="UP001164390"/>
    </source>
</evidence>
<dbReference type="InterPro" id="IPR017946">
    <property type="entry name" value="PLC-like_Pdiesterase_TIM-brl"/>
</dbReference>
<dbReference type="Proteomes" id="UP001164390">
    <property type="component" value="Chromosome"/>
</dbReference>
<dbReference type="GO" id="GO:0008081">
    <property type="term" value="F:phosphoric diester hydrolase activity"/>
    <property type="evidence" value="ECO:0007669"/>
    <property type="project" value="InterPro"/>
</dbReference>
<dbReference type="EMBL" id="CP094970">
    <property type="protein sequence ID" value="UYM06728.1"/>
    <property type="molecule type" value="Genomic_DNA"/>
</dbReference>
<accession>A0AA46TLP6</accession>
<feature type="domain" description="GP-PDE" evidence="1">
    <location>
        <begin position="61"/>
        <end position="308"/>
    </location>
</feature>
<dbReference type="RefSeq" id="WP_271635647.1">
    <property type="nucleotide sequence ID" value="NZ_CP094970.1"/>
</dbReference>
<evidence type="ECO:0000313" key="2">
    <source>
        <dbReference type="EMBL" id="UYM06728.1"/>
    </source>
</evidence>
<proteinExistence type="predicted"/>